<keyword evidence="2" id="KW-1185">Reference proteome</keyword>
<protein>
    <submittedName>
        <fullName evidence="1">Uncharacterized protein</fullName>
    </submittedName>
</protein>
<reference evidence="1" key="1">
    <citation type="submission" date="2023-03" db="EMBL/GenBank/DDBJ databases">
        <title>Massive genome expansion in bonnet fungi (Mycena s.s.) driven by repeated elements and novel gene families across ecological guilds.</title>
        <authorList>
            <consortium name="Lawrence Berkeley National Laboratory"/>
            <person name="Harder C.B."/>
            <person name="Miyauchi S."/>
            <person name="Viragh M."/>
            <person name="Kuo A."/>
            <person name="Thoen E."/>
            <person name="Andreopoulos B."/>
            <person name="Lu D."/>
            <person name="Skrede I."/>
            <person name="Drula E."/>
            <person name="Henrissat B."/>
            <person name="Morin E."/>
            <person name="Kohler A."/>
            <person name="Barry K."/>
            <person name="LaButti K."/>
            <person name="Morin E."/>
            <person name="Salamov A."/>
            <person name="Lipzen A."/>
            <person name="Mereny Z."/>
            <person name="Hegedus B."/>
            <person name="Baldrian P."/>
            <person name="Stursova M."/>
            <person name="Weitz H."/>
            <person name="Taylor A."/>
            <person name="Grigoriev I.V."/>
            <person name="Nagy L.G."/>
            <person name="Martin F."/>
            <person name="Kauserud H."/>
        </authorList>
    </citation>
    <scope>NUCLEOTIDE SEQUENCE</scope>
    <source>
        <strain evidence="1">9144</strain>
    </source>
</reference>
<evidence type="ECO:0000313" key="2">
    <source>
        <dbReference type="Proteomes" id="UP001219525"/>
    </source>
</evidence>
<dbReference type="Proteomes" id="UP001219525">
    <property type="component" value="Unassembled WGS sequence"/>
</dbReference>
<accession>A0AAD6YI19</accession>
<evidence type="ECO:0000313" key="1">
    <source>
        <dbReference type="EMBL" id="KAJ7218582.1"/>
    </source>
</evidence>
<dbReference type="EMBL" id="JARJCW010000012">
    <property type="protein sequence ID" value="KAJ7218582.1"/>
    <property type="molecule type" value="Genomic_DNA"/>
</dbReference>
<name>A0AAD6YI19_9AGAR</name>
<organism evidence="1 2">
    <name type="scientific">Mycena pura</name>
    <dbReference type="NCBI Taxonomy" id="153505"/>
    <lineage>
        <taxon>Eukaryota</taxon>
        <taxon>Fungi</taxon>
        <taxon>Dikarya</taxon>
        <taxon>Basidiomycota</taxon>
        <taxon>Agaricomycotina</taxon>
        <taxon>Agaricomycetes</taxon>
        <taxon>Agaricomycetidae</taxon>
        <taxon>Agaricales</taxon>
        <taxon>Marasmiineae</taxon>
        <taxon>Mycenaceae</taxon>
        <taxon>Mycena</taxon>
    </lineage>
</organism>
<proteinExistence type="predicted"/>
<gene>
    <name evidence="1" type="ORF">GGX14DRAFT_595315</name>
</gene>
<comment type="caution">
    <text evidence="1">The sequence shown here is derived from an EMBL/GenBank/DDBJ whole genome shotgun (WGS) entry which is preliminary data.</text>
</comment>
<dbReference type="AlphaFoldDB" id="A0AAD6YI19"/>
<sequence>MARLPYSDLGRIVPLWPARIPLCSRSRDSLVCVIKFGYVYKSTRSVAFRKTSARIPSAQSLSVFAPYCLGYPDVPVIRATRVRLSLMGVQVETWAKSPPQDTLSSIPQLMRFNLSALVIAAGVLHAVSAVNPDENAGHSAVELPLSFEEELNQLNIPEQTPIKGEVLVLPPGPPSCLAPGSIPPQAASRRAHPRALVPRVECLDTASCAGKGKELFDKTGALYAASYAARATSTALNTQTGVGRQIFALFAKLRNTGVRLPPLKSPLLPDSALQPLVDATIHGKDEGHVAFENAYAPGVFAAVHNYREQDTVSKAGQVLNVYNTHGLGDQAAQDDIEWTRWAVDDVECGKAVVMALLGTDNGKGAAFILIDYKTSVGNKHVVAIYTRRQEGSWALVVGYY</sequence>